<protein>
    <recommendedName>
        <fullName evidence="1">Glutamine amidotransferase domain-containing protein</fullName>
    </recommendedName>
</protein>
<dbReference type="EMBL" id="CM018043">
    <property type="protein sequence ID" value="KAA8531014.1"/>
    <property type="molecule type" value="Genomic_DNA"/>
</dbReference>
<accession>A0A5J5AL94</accession>
<dbReference type="AlphaFoldDB" id="A0A5J5AL94"/>
<dbReference type="SUPFAM" id="SSF52021">
    <property type="entry name" value="Carbamoyl phosphate synthetase, small subunit N-terminal domain"/>
    <property type="match status" value="1"/>
</dbReference>
<dbReference type="InterPro" id="IPR036480">
    <property type="entry name" value="CarbP_synth_ssu_N_sf"/>
</dbReference>
<evidence type="ECO:0000259" key="1">
    <source>
        <dbReference type="Pfam" id="PF00117"/>
    </source>
</evidence>
<proteinExistence type="predicted"/>
<dbReference type="InterPro" id="IPR017926">
    <property type="entry name" value="GATASE"/>
</dbReference>
<gene>
    <name evidence="2" type="ORF">F0562_005696</name>
</gene>
<dbReference type="Gene3D" id="3.40.50.880">
    <property type="match status" value="2"/>
</dbReference>
<organism evidence="2 3">
    <name type="scientific">Nyssa sinensis</name>
    <dbReference type="NCBI Taxonomy" id="561372"/>
    <lineage>
        <taxon>Eukaryota</taxon>
        <taxon>Viridiplantae</taxon>
        <taxon>Streptophyta</taxon>
        <taxon>Embryophyta</taxon>
        <taxon>Tracheophyta</taxon>
        <taxon>Spermatophyta</taxon>
        <taxon>Magnoliopsida</taxon>
        <taxon>eudicotyledons</taxon>
        <taxon>Gunneridae</taxon>
        <taxon>Pentapetalae</taxon>
        <taxon>asterids</taxon>
        <taxon>Cornales</taxon>
        <taxon>Nyssaceae</taxon>
        <taxon>Nyssa</taxon>
    </lineage>
</organism>
<dbReference type="InterPro" id="IPR029062">
    <property type="entry name" value="Class_I_gatase-like"/>
</dbReference>
<dbReference type="SUPFAM" id="SSF52317">
    <property type="entry name" value="Class I glutamine amidotransferase-like"/>
    <property type="match status" value="1"/>
</dbReference>
<reference evidence="2 3" key="1">
    <citation type="submission" date="2019-09" db="EMBL/GenBank/DDBJ databases">
        <title>A chromosome-level genome assembly of the Chinese tupelo Nyssa sinensis.</title>
        <authorList>
            <person name="Yang X."/>
            <person name="Kang M."/>
            <person name="Yang Y."/>
            <person name="Xiong H."/>
            <person name="Wang M."/>
            <person name="Zhang Z."/>
            <person name="Wang Z."/>
            <person name="Wu H."/>
            <person name="Ma T."/>
            <person name="Liu J."/>
            <person name="Xi Z."/>
        </authorList>
    </citation>
    <scope>NUCLEOTIDE SEQUENCE [LARGE SCALE GENOMIC DNA]</scope>
    <source>
        <strain evidence="2">J267</strain>
        <tissue evidence="2">Leaf</tissue>
    </source>
</reference>
<dbReference type="Proteomes" id="UP000325577">
    <property type="component" value="Linkage Group LG2"/>
</dbReference>
<evidence type="ECO:0000313" key="3">
    <source>
        <dbReference type="Proteomes" id="UP000325577"/>
    </source>
</evidence>
<feature type="domain" description="Glutamine amidotransferase" evidence="1">
    <location>
        <begin position="119"/>
        <end position="176"/>
    </location>
</feature>
<keyword evidence="3" id="KW-1185">Reference proteome</keyword>
<name>A0A5J5AL94_9ASTE</name>
<dbReference type="Pfam" id="PF00117">
    <property type="entry name" value="GATase"/>
    <property type="match status" value="1"/>
</dbReference>
<dbReference type="OrthoDB" id="434at2759"/>
<evidence type="ECO:0000313" key="2">
    <source>
        <dbReference type="EMBL" id="KAA8531014.1"/>
    </source>
</evidence>
<sequence>MGIYDVDTREIIRRLRQDGSLMGVLRTEESKTDEELLETSRSWDIVGVDLINGVSYKAPYEWVDKTDSEWDFNSNGRDGKTFHWHASETLKMKPDGVLFSNGPGDPSAVPFAVETIKEIIGKNQNYAVDPASLPKGVEVTRVNLNDGNSAGLAFPQLKLMSLQYHPEASPRPRDSDSGSDQIGVGVCPFGSSATGKPLKSLIYGRTDWIGTLLGKLCDSQGINYTYSAGRLQNCASLDTDLALEKLTHVFNATMADTLDEWEKEGKPFKRAQIISSVEMLRKAKKYQHAIQTNPFTKNKISDLRNLEHLLLKL</sequence>